<protein>
    <recommendedName>
        <fullName evidence="3">Peptidase M28 domain-containing protein</fullName>
    </recommendedName>
</protein>
<dbReference type="PATRIC" id="fig|459424.11.peg.3702"/>
<sequence>MDDRFVVAELDLLAKLGPRFPGSDAHERLVAHVARQWAEFGMDVREDVLRFERWDPPAASDGLRLTVDGQVVEISSAFPYSGTTGPDGVRGRLVHLRGLLPRWSRARGGIAVIEMVHNRELPASAAVGSWDPDDPWGKQASPIAPATLAGFGLKRAARAGVKGVVLVWRGVSAANARGQYVPFTLSYRGIPAVFVAGEAADAVLHAARRGAQAELVLDAALTKDASMRTVWAAVEGTQRPRETVLVVTHSDGTNVVEENGHIGLVHLARDVMAQPPERTVVFVFVAGHLRIPAIVKRHGQATSRWLSDHRDWWAAGPGQRRAVAGLVIEHLGALEYRDDPAADDYGPTGCAEPELLYASTRELRMLADIEWRGIEPGPTRVSMPNELIQLGEGQPLYLERIPNISLVTVPQYLLSTEPGDYVDIKLLQRQVDGFARLLHRLDTLPAASVGTIAAHTTLRKISAGGKLVTHLLKR</sequence>
<accession>L7V619</accession>
<keyword evidence="2" id="KW-1185">Reference proteome</keyword>
<evidence type="ECO:0000313" key="2">
    <source>
        <dbReference type="Proteomes" id="UP000011157"/>
    </source>
</evidence>
<dbReference type="AlphaFoldDB" id="L7V619"/>
<dbReference type="SUPFAM" id="SSF53187">
    <property type="entry name" value="Zn-dependent exopeptidases"/>
    <property type="match status" value="1"/>
</dbReference>
<dbReference type="KEGG" id="mli:MULP_03591"/>
<proteinExistence type="predicted"/>
<dbReference type="Proteomes" id="UP000011157">
    <property type="component" value="Chromosome"/>
</dbReference>
<gene>
    <name evidence="1" type="ordered locus">MULP_03591</name>
</gene>
<dbReference type="HOGENOM" id="CLU_028658_1_0_11"/>
<evidence type="ECO:0008006" key="3">
    <source>
        <dbReference type="Google" id="ProtNLM"/>
    </source>
</evidence>
<name>L7V619_MYCL1</name>
<organism evidence="1 2">
    <name type="scientific">Mycobacterium liflandii (strain 128FXT)</name>
    <dbReference type="NCBI Taxonomy" id="459424"/>
    <lineage>
        <taxon>Bacteria</taxon>
        <taxon>Bacillati</taxon>
        <taxon>Actinomycetota</taxon>
        <taxon>Actinomycetes</taxon>
        <taxon>Mycobacteriales</taxon>
        <taxon>Mycobacteriaceae</taxon>
        <taxon>Mycobacterium</taxon>
        <taxon>Mycobacterium ulcerans group</taxon>
    </lineage>
</organism>
<reference evidence="1 2" key="1">
    <citation type="journal article" date="2013" name="J. Bacteriol.">
        <title>Complete Genome Sequence of the Frog Pathogen Mycobacterium ulcerans Ecovar Liflandii.</title>
        <authorList>
            <person name="Tobias N.J."/>
            <person name="Doig K.D."/>
            <person name="Medema M.H."/>
            <person name="Chen H."/>
            <person name="Haring V."/>
            <person name="Moore R."/>
            <person name="Seemann T."/>
            <person name="Stinear T.P."/>
        </authorList>
    </citation>
    <scope>NUCLEOTIDE SEQUENCE [LARGE SCALE GENOMIC DNA]</scope>
    <source>
        <strain evidence="1 2">128FXT</strain>
    </source>
</reference>
<dbReference type="EMBL" id="CP003899">
    <property type="protein sequence ID" value="AGC63256.1"/>
    <property type="molecule type" value="Genomic_DNA"/>
</dbReference>
<dbReference type="RefSeq" id="WP_015356254.1">
    <property type="nucleotide sequence ID" value="NC_020133.1"/>
</dbReference>
<dbReference type="Gene3D" id="3.40.630.10">
    <property type="entry name" value="Zn peptidases"/>
    <property type="match status" value="1"/>
</dbReference>
<evidence type="ECO:0000313" key="1">
    <source>
        <dbReference type="EMBL" id="AGC63256.1"/>
    </source>
</evidence>